<keyword evidence="2" id="KW-1185">Reference proteome</keyword>
<dbReference type="Gramene" id="Solyc10g084085.1.1">
    <property type="protein sequence ID" value="Solyc10g084085.1.1"/>
    <property type="gene ID" value="Solyc10g084085.1"/>
</dbReference>
<proteinExistence type="predicted"/>
<dbReference type="Proteomes" id="UP000004994">
    <property type="component" value="Chromosome 10"/>
</dbReference>
<organism evidence="1">
    <name type="scientific">Solanum lycopersicum</name>
    <name type="common">Tomato</name>
    <name type="synonym">Lycopersicon esculentum</name>
    <dbReference type="NCBI Taxonomy" id="4081"/>
    <lineage>
        <taxon>Eukaryota</taxon>
        <taxon>Viridiplantae</taxon>
        <taxon>Streptophyta</taxon>
        <taxon>Embryophyta</taxon>
        <taxon>Tracheophyta</taxon>
        <taxon>Spermatophyta</taxon>
        <taxon>Magnoliopsida</taxon>
        <taxon>eudicotyledons</taxon>
        <taxon>Gunneridae</taxon>
        <taxon>Pentapetalae</taxon>
        <taxon>asterids</taxon>
        <taxon>lamiids</taxon>
        <taxon>Solanales</taxon>
        <taxon>Solanaceae</taxon>
        <taxon>Solanoideae</taxon>
        <taxon>Solaneae</taxon>
        <taxon>Solanum</taxon>
        <taxon>Solanum subgen. Lycopersicon</taxon>
    </lineage>
</organism>
<evidence type="ECO:0000313" key="2">
    <source>
        <dbReference type="Proteomes" id="UP000004994"/>
    </source>
</evidence>
<reference evidence="1" key="1">
    <citation type="journal article" date="2012" name="Nature">
        <title>The tomato genome sequence provides insights into fleshy fruit evolution.</title>
        <authorList>
            <consortium name="Tomato Genome Consortium"/>
        </authorList>
    </citation>
    <scope>NUCLEOTIDE SEQUENCE [LARGE SCALE GENOMIC DNA]</scope>
    <source>
        <strain evidence="1">cv. Heinz 1706</strain>
    </source>
</reference>
<name>A0A3Q7JGC3_SOLLC</name>
<evidence type="ECO:0000313" key="1">
    <source>
        <dbReference type="EnsemblPlants" id="Solyc10g084085.1.1"/>
    </source>
</evidence>
<dbReference type="AlphaFoldDB" id="A0A3Q7JGC3"/>
<accession>A0A3Q7JGC3</accession>
<reference evidence="1" key="2">
    <citation type="submission" date="2019-01" db="UniProtKB">
        <authorList>
            <consortium name="EnsemblPlants"/>
        </authorList>
    </citation>
    <scope>IDENTIFICATION</scope>
    <source>
        <strain evidence="1">cv. Heinz 1706</strain>
    </source>
</reference>
<dbReference type="EnsemblPlants" id="Solyc10g084085.1.1">
    <property type="protein sequence ID" value="Solyc10g084085.1.1"/>
    <property type="gene ID" value="Solyc10g084085.1"/>
</dbReference>
<sequence length="128" mass="14513">MELGTMQRCRTSYEIAQFSILRPFGIGKYDTQDQLNMCGSNLEGLWQSELTTGGIKKSNNSIDKLQSNYKLNCIIEEIQQRTKQANVKATHHEANEVADHLVKLAMSSRKRLLSTSPARAKGPFYLYN</sequence>
<dbReference type="InParanoid" id="A0A3Q7JGC3"/>
<protein>
    <submittedName>
        <fullName evidence="1">Uncharacterized protein</fullName>
    </submittedName>
</protein>